<evidence type="ECO:0000259" key="3">
    <source>
        <dbReference type="Pfam" id="PF18962"/>
    </source>
</evidence>
<keyword evidence="6" id="KW-1185">Reference proteome</keyword>
<reference evidence="4 6" key="1">
    <citation type="submission" date="2017-02" db="EMBL/GenBank/DDBJ databases">
        <authorList>
            <person name="Varghese N."/>
            <person name="Submissions S."/>
        </authorList>
    </citation>
    <scope>NUCLEOTIDE SEQUENCE [LARGE SCALE GENOMIC DNA]</scope>
    <source>
        <strain evidence="4 6">DSM 16775</strain>
    </source>
</reference>
<dbReference type="Proteomes" id="UP000251937">
    <property type="component" value="Unassembled WGS sequence"/>
</dbReference>
<dbReference type="EMBL" id="FUZE01000014">
    <property type="protein sequence ID" value="SKB91644.1"/>
    <property type="molecule type" value="Genomic_DNA"/>
</dbReference>
<dbReference type="Gene3D" id="3.80.10.10">
    <property type="entry name" value="Ribonuclease Inhibitor"/>
    <property type="match status" value="1"/>
</dbReference>
<dbReference type="SUPFAM" id="SSF52058">
    <property type="entry name" value="L domain-like"/>
    <property type="match status" value="1"/>
</dbReference>
<organism evidence="5 7">
    <name type="scientific">Chryseobacterium balustinum</name>
    <dbReference type="NCBI Taxonomy" id="246"/>
    <lineage>
        <taxon>Bacteria</taxon>
        <taxon>Pseudomonadati</taxon>
        <taxon>Bacteroidota</taxon>
        <taxon>Flavobacteriia</taxon>
        <taxon>Flavobacteriales</taxon>
        <taxon>Weeksellaceae</taxon>
        <taxon>Chryseobacterium group</taxon>
        <taxon>Chryseobacterium</taxon>
    </lineage>
</organism>
<feature type="domain" description="Secretion system C-terminal sorting" evidence="3">
    <location>
        <begin position="177"/>
        <end position="239"/>
    </location>
</feature>
<dbReference type="InterPro" id="IPR026444">
    <property type="entry name" value="Secre_tail"/>
</dbReference>
<dbReference type="KEGG" id="cbp:EB354_10880"/>
<feature type="signal peptide" evidence="2">
    <location>
        <begin position="1"/>
        <end position="19"/>
    </location>
</feature>
<protein>
    <submittedName>
        <fullName evidence="5">Internalin-J</fullName>
    </submittedName>
    <submittedName>
        <fullName evidence="4">Por secretion system C-terminal sorting domain-containing protein</fullName>
    </submittedName>
</protein>
<gene>
    <name evidence="5" type="primary">inlJ_1</name>
    <name evidence="5" type="ORF">NCTC11212_02289</name>
    <name evidence="4" type="ORF">SAMN05421800_11429</name>
</gene>
<keyword evidence="1 2" id="KW-0732">Signal</keyword>
<evidence type="ECO:0000313" key="5">
    <source>
        <dbReference type="EMBL" id="SQA90077.1"/>
    </source>
</evidence>
<dbReference type="EMBL" id="UAVR01000011">
    <property type="protein sequence ID" value="SQA90077.1"/>
    <property type="molecule type" value="Genomic_DNA"/>
</dbReference>
<dbReference type="AlphaFoldDB" id="A0AAX2ILS6"/>
<dbReference type="Pfam" id="PF18962">
    <property type="entry name" value="Por_Secre_tail"/>
    <property type="match status" value="1"/>
</dbReference>
<evidence type="ECO:0000313" key="7">
    <source>
        <dbReference type="Proteomes" id="UP000251937"/>
    </source>
</evidence>
<dbReference type="InterPro" id="IPR032675">
    <property type="entry name" value="LRR_dom_sf"/>
</dbReference>
<accession>A0AAX2ILS6</accession>
<evidence type="ECO:0000313" key="4">
    <source>
        <dbReference type="EMBL" id="SKB91644.1"/>
    </source>
</evidence>
<evidence type="ECO:0000256" key="2">
    <source>
        <dbReference type="SAM" id="SignalP"/>
    </source>
</evidence>
<dbReference type="RefSeq" id="WP_079465989.1">
    <property type="nucleotide sequence ID" value="NZ_CP033934.1"/>
</dbReference>
<dbReference type="Proteomes" id="UP000190669">
    <property type="component" value="Unassembled WGS sequence"/>
</dbReference>
<reference evidence="5 7" key="2">
    <citation type="submission" date="2018-06" db="EMBL/GenBank/DDBJ databases">
        <authorList>
            <consortium name="Pathogen Informatics"/>
            <person name="Doyle S."/>
        </authorList>
    </citation>
    <scope>NUCLEOTIDE SEQUENCE [LARGE SCALE GENOMIC DNA]</scope>
    <source>
        <strain evidence="5 7">NCTC11212</strain>
    </source>
</reference>
<sequence>MKKKLLIILVLFCINLIQAQNVNIPDVNFKNYLLNNSAINTNGDGQIQVSEAIAFNGSIFCGNKNISNLTGIEAFVNITELYCFANHLTTLDLSHNTALTYLTCSDNQLTSLNIKSGNNTGLGWFFSTANPNLQCIQIDNINAIGSNWHKDATASYSSNCQAFLATEETVRKSIATYPNPVKNVLHLSIKADAVLYNMVGQQLGSFKNVSQITMEHFAKGVYLLELSDKGGKIIQQTKIVKE</sequence>
<comment type="caution">
    <text evidence="5">The sequence shown here is derived from an EMBL/GenBank/DDBJ whole genome shotgun (WGS) entry which is preliminary data.</text>
</comment>
<dbReference type="NCBIfam" id="TIGR04183">
    <property type="entry name" value="Por_Secre_tail"/>
    <property type="match status" value="1"/>
</dbReference>
<feature type="chain" id="PRO_5043399223" evidence="2">
    <location>
        <begin position="20"/>
        <end position="242"/>
    </location>
</feature>
<name>A0AAX2ILS6_9FLAO</name>
<evidence type="ECO:0000256" key="1">
    <source>
        <dbReference type="ARBA" id="ARBA00022729"/>
    </source>
</evidence>
<evidence type="ECO:0000313" key="6">
    <source>
        <dbReference type="Proteomes" id="UP000190669"/>
    </source>
</evidence>
<proteinExistence type="predicted"/>